<dbReference type="EMBL" id="VXAI01000380">
    <property type="protein sequence ID" value="NXJ69839.1"/>
    <property type="molecule type" value="Genomic_DNA"/>
</dbReference>
<comment type="caution">
    <text evidence="6">The sequence shown here is derived from an EMBL/GenBank/DDBJ whole genome shotgun (WGS) entry which is preliminary data.</text>
</comment>
<dbReference type="PANTHER" id="PTHR24333">
    <property type="entry name" value="HOMEO BOX HB9 LIKE A-RELATED"/>
    <property type="match status" value="1"/>
</dbReference>
<dbReference type="AlphaFoldDB" id="A0A7L0DIU1"/>
<dbReference type="Gene3D" id="1.10.10.60">
    <property type="entry name" value="Homeodomain-like"/>
    <property type="match status" value="1"/>
</dbReference>
<dbReference type="InterPro" id="IPR009057">
    <property type="entry name" value="Homeodomain-like_sf"/>
</dbReference>
<keyword evidence="2 3" id="KW-0371">Homeobox</keyword>
<dbReference type="InterPro" id="IPR050848">
    <property type="entry name" value="Homeobox_TF"/>
</dbReference>
<evidence type="ECO:0000256" key="2">
    <source>
        <dbReference type="PROSITE-ProRule" id="PRU00108"/>
    </source>
</evidence>
<dbReference type="PROSITE" id="PS50071">
    <property type="entry name" value="HOMEOBOX_2"/>
    <property type="match status" value="1"/>
</dbReference>
<proteinExistence type="predicted"/>
<feature type="non-terminal residue" evidence="6">
    <location>
        <position position="78"/>
    </location>
</feature>
<dbReference type="SUPFAM" id="SSF46689">
    <property type="entry name" value="Homeodomain-like"/>
    <property type="match status" value="1"/>
</dbReference>
<dbReference type="CDD" id="cd00086">
    <property type="entry name" value="homeodomain"/>
    <property type="match status" value="1"/>
</dbReference>
<dbReference type="Pfam" id="PF00046">
    <property type="entry name" value="Homeodomain"/>
    <property type="match status" value="1"/>
</dbReference>
<sequence>ADRSSPRHEAESRNGAAVPGRPRTEFSAAQLQEGEWSFRQQRYIGASEKRRLAAALDLSQSQIKAWFQNRCMKFKRQT</sequence>
<reference evidence="6 7" key="1">
    <citation type="submission" date="2019-09" db="EMBL/GenBank/DDBJ databases">
        <title>Bird 10,000 Genomes (B10K) Project - Family phase.</title>
        <authorList>
            <person name="Zhang G."/>
        </authorList>
    </citation>
    <scope>NUCLEOTIDE SEQUENCE [LARGE SCALE GENOMIC DNA]</scope>
    <source>
        <strain evidence="6">B10K-DU-006-20</strain>
        <tissue evidence="6">Mixed tissue sample</tissue>
    </source>
</reference>
<evidence type="ECO:0000313" key="6">
    <source>
        <dbReference type="EMBL" id="NXJ69839.1"/>
    </source>
</evidence>
<evidence type="ECO:0000259" key="5">
    <source>
        <dbReference type="PROSITE" id="PS50071"/>
    </source>
</evidence>
<dbReference type="SMART" id="SM00389">
    <property type="entry name" value="HOX"/>
    <property type="match status" value="1"/>
</dbReference>
<feature type="DNA-binding region" description="Homeobox" evidence="2">
    <location>
        <begin position="19"/>
        <end position="78"/>
    </location>
</feature>
<keyword evidence="2 3" id="KW-0238">DNA-binding</keyword>
<evidence type="ECO:0000256" key="3">
    <source>
        <dbReference type="RuleBase" id="RU000682"/>
    </source>
</evidence>
<evidence type="ECO:0000256" key="1">
    <source>
        <dbReference type="ARBA" id="ARBA00004123"/>
    </source>
</evidence>
<keyword evidence="7" id="KW-1185">Reference proteome</keyword>
<dbReference type="GO" id="GO:0003677">
    <property type="term" value="F:DNA binding"/>
    <property type="evidence" value="ECO:0007669"/>
    <property type="project" value="UniProtKB-UniRule"/>
</dbReference>
<gene>
    <name evidence="6" type="primary">Vex1</name>
    <name evidence="6" type="ORF">ROSBEN_R13137</name>
</gene>
<name>A0A7L0DIU1_9CHAR</name>
<keyword evidence="2 3" id="KW-0539">Nucleus</keyword>
<accession>A0A7L0DIU1</accession>
<feature type="compositionally biased region" description="Basic and acidic residues" evidence="4">
    <location>
        <begin position="1"/>
        <end position="12"/>
    </location>
</feature>
<feature type="domain" description="Homeobox" evidence="5">
    <location>
        <begin position="17"/>
        <end position="77"/>
    </location>
</feature>
<feature type="non-terminal residue" evidence="6">
    <location>
        <position position="1"/>
    </location>
</feature>
<comment type="subcellular location">
    <subcellularLocation>
        <location evidence="1 2 3">Nucleus</location>
    </subcellularLocation>
</comment>
<organism evidence="6 7">
    <name type="scientific">Rostratula benghalensis</name>
    <name type="common">greater painted-snipe</name>
    <dbReference type="NCBI Taxonomy" id="118793"/>
    <lineage>
        <taxon>Eukaryota</taxon>
        <taxon>Metazoa</taxon>
        <taxon>Chordata</taxon>
        <taxon>Craniata</taxon>
        <taxon>Vertebrata</taxon>
        <taxon>Euteleostomi</taxon>
        <taxon>Archelosauria</taxon>
        <taxon>Archosauria</taxon>
        <taxon>Dinosauria</taxon>
        <taxon>Saurischia</taxon>
        <taxon>Theropoda</taxon>
        <taxon>Coelurosauria</taxon>
        <taxon>Aves</taxon>
        <taxon>Neognathae</taxon>
        <taxon>Neoaves</taxon>
        <taxon>Charadriiformes</taxon>
        <taxon>Rostratulidae</taxon>
        <taxon>Rostratula</taxon>
    </lineage>
</organism>
<feature type="region of interest" description="Disordered" evidence="4">
    <location>
        <begin position="1"/>
        <end position="25"/>
    </location>
</feature>
<dbReference type="Proteomes" id="UP000545435">
    <property type="component" value="Unassembled WGS sequence"/>
</dbReference>
<protein>
    <submittedName>
        <fullName evidence="6">VEX1 protein</fullName>
    </submittedName>
</protein>
<evidence type="ECO:0000313" key="7">
    <source>
        <dbReference type="Proteomes" id="UP000545435"/>
    </source>
</evidence>
<dbReference type="InterPro" id="IPR001356">
    <property type="entry name" value="HD"/>
</dbReference>
<dbReference type="GO" id="GO:0005634">
    <property type="term" value="C:nucleus"/>
    <property type="evidence" value="ECO:0007669"/>
    <property type="project" value="UniProtKB-SubCell"/>
</dbReference>
<evidence type="ECO:0000256" key="4">
    <source>
        <dbReference type="SAM" id="MobiDB-lite"/>
    </source>
</evidence>
<dbReference type="PANTHER" id="PTHR24333:SF14">
    <property type="entry name" value="HOMEOBOX DOMAIN-CONTAINING PROTEIN"/>
    <property type="match status" value="1"/>
</dbReference>